<keyword evidence="3" id="KW-1185">Reference proteome</keyword>
<protein>
    <submittedName>
        <fullName evidence="2">Uncharacterized protein</fullName>
    </submittedName>
</protein>
<feature type="compositionally biased region" description="Basic and acidic residues" evidence="1">
    <location>
        <begin position="147"/>
        <end position="161"/>
    </location>
</feature>
<feature type="non-terminal residue" evidence="2">
    <location>
        <position position="1"/>
    </location>
</feature>
<gene>
    <name evidence="2" type="ORF">EJB05_49024</name>
</gene>
<feature type="compositionally biased region" description="Low complexity" evidence="1">
    <location>
        <begin position="170"/>
        <end position="183"/>
    </location>
</feature>
<feature type="region of interest" description="Disordered" evidence="1">
    <location>
        <begin position="1"/>
        <end position="21"/>
    </location>
</feature>
<dbReference type="EMBL" id="RWGY01000051">
    <property type="protein sequence ID" value="TVU05840.1"/>
    <property type="molecule type" value="Genomic_DNA"/>
</dbReference>
<organism evidence="2 3">
    <name type="scientific">Eragrostis curvula</name>
    <name type="common">weeping love grass</name>
    <dbReference type="NCBI Taxonomy" id="38414"/>
    <lineage>
        <taxon>Eukaryota</taxon>
        <taxon>Viridiplantae</taxon>
        <taxon>Streptophyta</taxon>
        <taxon>Embryophyta</taxon>
        <taxon>Tracheophyta</taxon>
        <taxon>Spermatophyta</taxon>
        <taxon>Magnoliopsida</taxon>
        <taxon>Liliopsida</taxon>
        <taxon>Poales</taxon>
        <taxon>Poaceae</taxon>
        <taxon>PACMAD clade</taxon>
        <taxon>Chloridoideae</taxon>
        <taxon>Eragrostideae</taxon>
        <taxon>Eragrostidinae</taxon>
        <taxon>Eragrostis</taxon>
    </lineage>
</organism>
<sequence>MSARARSSLINPVGGGQRRSSCRGCTHIRDALHPVGKKGRRGGPLAPPPLLLAPYLSTSSPLQRASTAPWSAAHGCKDLLLTPTRCSGGGRARRYRWRRRTPPAAAASNRGNRLRFEPYERRSRMMRRKSETTPAARTSPKRHHHRFGELRRARDQGEGQGKEAAGGGEYAAAAGEEAGPAQEDACGMEQKMVDRSSELVPSLTPVKKSPAILQFCAIHEATWGLSRDGHHRLWDDDGDDLVAADDEHGDSVWNLNRYKFEQNFEM</sequence>
<feature type="compositionally biased region" description="Basic and acidic residues" evidence="1">
    <location>
        <begin position="114"/>
        <end position="131"/>
    </location>
</feature>
<dbReference type="Proteomes" id="UP000324897">
    <property type="component" value="Unassembled WGS sequence"/>
</dbReference>
<dbReference type="AlphaFoldDB" id="A0A5J9T383"/>
<feature type="region of interest" description="Disordered" evidence="1">
    <location>
        <begin position="99"/>
        <end position="185"/>
    </location>
</feature>
<evidence type="ECO:0000256" key="1">
    <source>
        <dbReference type="SAM" id="MobiDB-lite"/>
    </source>
</evidence>
<reference evidence="2 3" key="1">
    <citation type="journal article" date="2019" name="Sci. Rep.">
        <title>A high-quality genome of Eragrostis curvula grass provides insights into Poaceae evolution and supports new strategies to enhance forage quality.</title>
        <authorList>
            <person name="Carballo J."/>
            <person name="Santos B.A.C.M."/>
            <person name="Zappacosta D."/>
            <person name="Garbus I."/>
            <person name="Selva J.P."/>
            <person name="Gallo C.A."/>
            <person name="Diaz A."/>
            <person name="Albertini E."/>
            <person name="Caccamo M."/>
            <person name="Echenique V."/>
        </authorList>
    </citation>
    <scope>NUCLEOTIDE SEQUENCE [LARGE SCALE GENOMIC DNA]</scope>
    <source>
        <strain evidence="3">cv. Victoria</strain>
        <tissue evidence="2">Leaf</tissue>
    </source>
</reference>
<proteinExistence type="predicted"/>
<evidence type="ECO:0000313" key="2">
    <source>
        <dbReference type="EMBL" id="TVU05840.1"/>
    </source>
</evidence>
<name>A0A5J9T383_9POAL</name>
<comment type="caution">
    <text evidence="2">The sequence shown here is derived from an EMBL/GenBank/DDBJ whole genome shotgun (WGS) entry which is preliminary data.</text>
</comment>
<evidence type="ECO:0000313" key="3">
    <source>
        <dbReference type="Proteomes" id="UP000324897"/>
    </source>
</evidence>
<accession>A0A5J9T383</accession>
<dbReference type="Gramene" id="TVU05840">
    <property type="protein sequence ID" value="TVU05840"/>
    <property type="gene ID" value="EJB05_49024"/>
</dbReference>